<comment type="caution">
    <text evidence="2">The sequence shown here is derived from an EMBL/GenBank/DDBJ whole genome shotgun (WGS) entry which is preliminary data.</text>
</comment>
<sequence>MEKEMERNEIKLPQFDPSCLIAEKDLNLGDHIYAWRAWGLFSHHGIYVGNGIVINFNTPDTESDKAIADVPKKDAIPESERCPRCDYMRPGGPGMTIVKTCLKHFGSTFYLYKYGVSWVEFYFSARGTCCPLDAKPLQQTVDTAWEKLKTGFGEYNTLTNNCEHFATYCKTGVKFCAQVIPPVILVEKAQVLPFDQIPVEKLLRITAGK</sequence>
<dbReference type="Gene3D" id="3.90.1720.10">
    <property type="entry name" value="endopeptidase domain like (from Nostoc punctiforme)"/>
    <property type="match status" value="1"/>
</dbReference>
<dbReference type="PROSITE" id="PS51934">
    <property type="entry name" value="LRAT"/>
    <property type="match status" value="1"/>
</dbReference>
<dbReference type="InParanoid" id="A0A1Q3C229"/>
<protein>
    <submittedName>
        <fullName evidence="2">LRAT domain-containing protein</fullName>
    </submittedName>
</protein>
<evidence type="ECO:0000313" key="2">
    <source>
        <dbReference type="EMBL" id="GAV74182.1"/>
    </source>
</evidence>
<dbReference type="EMBL" id="BDDD01001203">
    <property type="protein sequence ID" value="GAV74182.1"/>
    <property type="molecule type" value="Genomic_DNA"/>
</dbReference>
<dbReference type="PANTHER" id="PTHR46137:SF1">
    <property type="entry name" value="LRAT DOMAIN-CONTAINING PROTEIN"/>
    <property type="match status" value="1"/>
</dbReference>
<accession>A0A1Q3C229</accession>
<dbReference type="STRING" id="3775.A0A1Q3C229"/>
<organism evidence="2 3">
    <name type="scientific">Cephalotus follicularis</name>
    <name type="common">Albany pitcher plant</name>
    <dbReference type="NCBI Taxonomy" id="3775"/>
    <lineage>
        <taxon>Eukaryota</taxon>
        <taxon>Viridiplantae</taxon>
        <taxon>Streptophyta</taxon>
        <taxon>Embryophyta</taxon>
        <taxon>Tracheophyta</taxon>
        <taxon>Spermatophyta</taxon>
        <taxon>Magnoliopsida</taxon>
        <taxon>eudicotyledons</taxon>
        <taxon>Gunneridae</taxon>
        <taxon>Pentapetalae</taxon>
        <taxon>rosids</taxon>
        <taxon>fabids</taxon>
        <taxon>Oxalidales</taxon>
        <taxon>Cephalotaceae</taxon>
        <taxon>Cephalotus</taxon>
    </lineage>
</organism>
<dbReference type="Pfam" id="PF04970">
    <property type="entry name" value="LRAT"/>
    <property type="match status" value="1"/>
</dbReference>
<dbReference type="OrthoDB" id="68610at2759"/>
<evidence type="ECO:0000313" key="3">
    <source>
        <dbReference type="Proteomes" id="UP000187406"/>
    </source>
</evidence>
<dbReference type="Proteomes" id="UP000187406">
    <property type="component" value="Unassembled WGS sequence"/>
</dbReference>
<reference evidence="3" key="1">
    <citation type="submission" date="2016-04" db="EMBL/GenBank/DDBJ databases">
        <title>Cephalotus genome sequencing.</title>
        <authorList>
            <person name="Fukushima K."/>
            <person name="Hasebe M."/>
            <person name="Fang X."/>
        </authorList>
    </citation>
    <scope>NUCLEOTIDE SEQUENCE [LARGE SCALE GENOMIC DNA]</scope>
    <source>
        <strain evidence="3">cv. St1</strain>
    </source>
</reference>
<proteinExistence type="predicted"/>
<dbReference type="AlphaFoldDB" id="A0A1Q3C229"/>
<keyword evidence="3" id="KW-1185">Reference proteome</keyword>
<gene>
    <name evidence="2" type="ORF">CFOL_v3_17663</name>
</gene>
<feature type="domain" description="LRAT" evidence="1">
    <location>
        <begin position="33"/>
        <end position="178"/>
    </location>
</feature>
<evidence type="ECO:0000259" key="1">
    <source>
        <dbReference type="PROSITE" id="PS51934"/>
    </source>
</evidence>
<dbReference type="PANTHER" id="PTHR46137">
    <property type="entry name" value="OS05G0310600 PROTEIN"/>
    <property type="match status" value="1"/>
</dbReference>
<name>A0A1Q3C229_CEPFO</name>
<dbReference type="InterPro" id="IPR007053">
    <property type="entry name" value="LRAT_dom"/>
</dbReference>